<dbReference type="InterPro" id="IPR045861">
    <property type="entry name" value="CorA_cytoplasmic_dom"/>
</dbReference>
<dbReference type="AlphaFoldDB" id="Q316A9"/>
<dbReference type="SUPFAM" id="SSF143865">
    <property type="entry name" value="CorA soluble domain-like"/>
    <property type="match status" value="1"/>
</dbReference>
<evidence type="ECO:0000256" key="11">
    <source>
        <dbReference type="ARBA" id="ARBA00045497"/>
    </source>
</evidence>
<evidence type="ECO:0000256" key="2">
    <source>
        <dbReference type="ARBA" id="ARBA00009765"/>
    </source>
</evidence>
<dbReference type="EMBL" id="CP000112">
    <property type="protein sequence ID" value="ABB37237.1"/>
    <property type="molecule type" value="Genomic_DNA"/>
</dbReference>
<dbReference type="CDD" id="cd12828">
    <property type="entry name" value="TmCorA-like_1"/>
    <property type="match status" value="1"/>
</dbReference>
<dbReference type="RefSeq" id="WP_011366568.1">
    <property type="nucleotide sequence ID" value="NC_007519.1"/>
</dbReference>
<comment type="function">
    <text evidence="11">Mediates influx of magnesium ions. Alternates between open and closed states. Activated by low cytoplasmic Mg(2+) levels. Inactive when cytoplasmic Mg(2+) levels are high.</text>
</comment>
<evidence type="ECO:0000256" key="9">
    <source>
        <dbReference type="ARBA" id="ARBA00023136"/>
    </source>
</evidence>
<reference evidence="13 14" key="1">
    <citation type="journal article" date="2011" name="J. Bacteriol.">
        <title>Complete genome sequence and updated annotation of Desulfovibrio alaskensis G20.</title>
        <authorList>
            <person name="Hauser L.J."/>
            <person name="Land M.L."/>
            <person name="Brown S.D."/>
            <person name="Larimer F."/>
            <person name="Keller K.L."/>
            <person name="Rapp-Giles B.J."/>
            <person name="Price M.N."/>
            <person name="Lin M."/>
            <person name="Bruce D.C."/>
            <person name="Detter J.C."/>
            <person name="Tapia R."/>
            <person name="Han C.S."/>
            <person name="Goodwin L.A."/>
            <person name="Cheng J.F."/>
            <person name="Pitluck S."/>
            <person name="Copeland A."/>
            <person name="Lucas S."/>
            <person name="Nolan M."/>
            <person name="Lapidus A.L."/>
            <person name="Palumbo A.V."/>
            <person name="Wall J.D."/>
        </authorList>
    </citation>
    <scope>NUCLEOTIDE SEQUENCE [LARGE SCALE GENOMIC DNA]</scope>
    <source>
        <strain evidence="14">ATCC BAA 1058 / DSM 17464 / G20</strain>
    </source>
</reference>
<dbReference type="GO" id="GO:0015095">
    <property type="term" value="F:magnesium ion transmembrane transporter activity"/>
    <property type="evidence" value="ECO:0007669"/>
    <property type="project" value="UniProtKB-UniRule"/>
</dbReference>
<dbReference type="PANTHER" id="PTHR46494">
    <property type="entry name" value="CORA FAMILY METAL ION TRANSPORTER (EUROFUNG)"/>
    <property type="match status" value="1"/>
</dbReference>
<name>Q316A9_OLEA2</name>
<evidence type="ECO:0000256" key="1">
    <source>
        <dbReference type="ARBA" id="ARBA00004651"/>
    </source>
</evidence>
<evidence type="ECO:0000256" key="6">
    <source>
        <dbReference type="ARBA" id="ARBA00022842"/>
    </source>
</evidence>
<dbReference type="Proteomes" id="UP000002710">
    <property type="component" value="Chromosome"/>
</dbReference>
<dbReference type="STRING" id="207559.Dde_0436"/>
<feature type="transmembrane region" description="Helical" evidence="12">
    <location>
        <begin position="296"/>
        <end position="316"/>
    </location>
</feature>
<evidence type="ECO:0000256" key="8">
    <source>
        <dbReference type="ARBA" id="ARBA00023065"/>
    </source>
</evidence>
<dbReference type="InterPro" id="IPR002523">
    <property type="entry name" value="MgTranspt_CorA/ZnTranspt_ZntB"/>
</dbReference>
<dbReference type="InterPro" id="IPR004488">
    <property type="entry name" value="Mg/Co-transport_prot_CorA"/>
</dbReference>
<dbReference type="NCBIfam" id="TIGR00383">
    <property type="entry name" value="corA"/>
    <property type="match status" value="1"/>
</dbReference>
<dbReference type="FunFam" id="1.20.58.340:FF:000004">
    <property type="entry name" value="Magnesium transport protein CorA"/>
    <property type="match status" value="1"/>
</dbReference>
<proteinExistence type="inferred from homology"/>
<dbReference type="GO" id="GO:0050897">
    <property type="term" value="F:cobalt ion binding"/>
    <property type="evidence" value="ECO:0007669"/>
    <property type="project" value="TreeGrafter"/>
</dbReference>
<evidence type="ECO:0000256" key="3">
    <source>
        <dbReference type="ARBA" id="ARBA00022448"/>
    </source>
</evidence>
<comment type="subcellular location">
    <subcellularLocation>
        <location evidence="1">Cell membrane</location>
        <topology evidence="1">Multi-pass membrane protein</topology>
    </subcellularLocation>
    <subcellularLocation>
        <location evidence="12">Membrane</location>
        <topology evidence="12">Multi-pass membrane protein</topology>
    </subcellularLocation>
</comment>
<dbReference type="GO" id="GO:0000287">
    <property type="term" value="F:magnesium ion binding"/>
    <property type="evidence" value="ECO:0007669"/>
    <property type="project" value="TreeGrafter"/>
</dbReference>
<dbReference type="GO" id="GO:0015087">
    <property type="term" value="F:cobalt ion transmembrane transporter activity"/>
    <property type="evidence" value="ECO:0007669"/>
    <property type="project" value="UniProtKB-UniRule"/>
</dbReference>
<keyword evidence="8 12" id="KW-0406">Ion transport</keyword>
<dbReference type="InterPro" id="IPR045863">
    <property type="entry name" value="CorA_TM1_TM2"/>
</dbReference>
<dbReference type="Gene3D" id="1.20.58.340">
    <property type="entry name" value="Magnesium transport protein CorA, transmembrane region"/>
    <property type="match status" value="2"/>
</dbReference>
<accession>Q316A9</accession>
<dbReference type="KEGG" id="dde:Dde_0436"/>
<keyword evidence="4 12" id="KW-1003">Cell membrane</keyword>
<evidence type="ECO:0000256" key="7">
    <source>
        <dbReference type="ARBA" id="ARBA00022989"/>
    </source>
</evidence>
<organism evidence="13 14">
    <name type="scientific">Oleidesulfovibrio alaskensis (strain ATCC BAA-1058 / DSM 17464 / G20)</name>
    <name type="common">Desulfovibrio alaskensis</name>
    <dbReference type="NCBI Taxonomy" id="207559"/>
    <lineage>
        <taxon>Bacteria</taxon>
        <taxon>Pseudomonadati</taxon>
        <taxon>Thermodesulfobacteriota</taxon>
        <taxon>Desulfovibrionia</taxon>
        <taxon>Desulfovibrionales</taxon>
        <taxon>Desulfovibrionaceae</taxon>
        <taxon>Oleidesulfovibrio</taxon>
    </lineage>
</organism>
<evidence type="ECO:0000313" key="13">
    <source>
        <dbReference type="EMBL" id="ABB37237.1"/>
    </source>
</evidence>
<dbReference type="GO" id="GO:0005886">
    <property type="term" value="C:plasma membrane"/>
    <property type="evidence" value="ECO:0007669"/>
    <property type="project" value="UniProtKB-SubCell"/>
</dbReference>
<dbReference type="Pfam" id="PF01544">
    <property type="entry name" value="CorA"/>
    <property type="match status" value="1"/>
</dbReference>
<dbReference type="SUPFAM" id="SSF144083">
    <property type="entry name" value="Magnesium transport protein CorA, transmembrane region"/>
    <property type="match status" value="1"/>
</dbReference>
<keyword evidence="3 12" id="KW-0813">Transport</keyword>
<dbReference type="PANTHER" id="PTHR46494:SF1">
    <property type="entry name" value="CORA FAMILY METAL ION TRANSPORTER (EUROFUNG)"/>
    <property type="match status" value="1"/>
</dbReference>
<sequence>MARFLKKMDTRAGRPPGALVFVGRQKIDTPRLRVIEYDADMARDDFVQHPGQLAGRTRPDTVLWCNVDGVHDAGLMETLGGLFGIPALVLEDIMNTGQRPKLEEFPGIVFVSIKMPSLSQDRSAVTTDQLSAVLSDGCLLTFQERPGMVFEPVRERLKGQTGRLRRYGPDYLLYALLDCVFEGYLKTIEALGERIEELDDEIFEDPTPELLQEITHYRREMAYIRKAVRPAREIALRMARVENGLVGEGIQPFLRDLADMAEMTADAVEVYRELLNDHQNSYNMAVGNRLNDIMKFLTIFSTVFIPLSFLAGVYGMNFDVMPELHVEYAYFVLLGVMVAVAGGMLVYFRWRRWL</sequence>
<evidence type="ECO:0000313" key="14">
    <source>
        <dbReference type="Proteomes" id="UP000002710"/>
    </source>
</evidence>
<evidence type="ECO:0000256" key="12">
    <source>
        <dbReference type="RuleBase" id="RU362010"/>
    </source>
</evidence>
<comment type="catalytic activity">
    <reaction evidence="10">
        <text>Mg(2+)(in) = Mg(2+)(out)</text>
        <dbReference type="Rhea" id="RHEA:29827"/>
        <dbReference type="ChEBI" id="CHEBI:18420"/>
    </reaction>
</comment>
<keyword evidence="6 12" id="KW-0460">Magnesium</keyword>
<dbReference type="eggNOG" id="COG0598">
    <property type="taxonomic scope" value="Bacteria"/>
</dbReference>
<evidence type="ECO:0000256" key="5">
    <source>
        <dbReference type="ARBA" id="ARBA00022692"/>
    </source>
</evidence>
<dbReference type="Gene3D" id="3.30.460.20">
    <property type="entry name" value="CorA soluble domain-like"/>
    <property type="match status" value="1"/>
</dbReference>
<keyword evidence="9 12" id="KW-0472">Membrane</keyword>
<gene>
    <name evidence="12" type="primary">corA</name>
    <name evidence="13" type="ordered locus">Dde_0436</name>
</gene>
<protein>
    <recommendedName>
        <fullName evidence="12">Magnesium transport protein CorA</fullName>
    </recommendedName>
</protein>
<evidence type="ECO:0000256" key="4">
    <source>
        <dbReference type="ARBA" id="ARBA00022475"/>
    </source>
</evidence>
<feature type="transmembrane region" description="Helical" evidence="12">
    <location>
        <begin position="328"/>
        <end position="348"/>
    </location>
</feature>
<keyword evidence="7 12" id="KW-1133">Transmembrane helix</keyword>
<keyword evidence="14" id="KW-1185">Reference proteome</keyword>
<keyword evidence="5 12" id="KW-0812">Transmembrane</keyword>
<evidence type="ECO:0000256" key="10">
    <source>
        <dbReference type="ARBA" id="ARBA00034269"/>
    </source>
</evidence>
<dbReference type="HOGENOM" id="CLU_007127_0_0_7"/>
<comment type="similarity">
    <text evidence="2 12">Belongs to the CorA metal ion transporter (MIT) (TC 1.A.35) family.</text>
</comment>